<dbReference type="Proteomes" id="UP000664414">
    <property type="component" value="Unassembled WGS sequence"/>
</dbReference>
<dbReference type="EMBL" id="JAFKGL010000025">
    <property type="protein sequence ID" value="MBN9413495.1"/>
    <property type="molecule type" value="Genomic_DNA"/>
</dbReference>
<evidence type="ECO:0000313" key="1">
    <source>
        <dbReference type="EMBL" id="MBN9413495.1"/>
    </source>
</evidence>
<dbReference type="AlphaFoldDB" id="A0A8J7PJU2"/>
<name>A0A8J7PJU2_9PROT</name>
<protein>
    <submittedName>
        <fullName evidence="1">Uncharacterized protein</fullName>
    </submittedName>
</protein>
<gene>
    <name evidence="1" type="ORF">J0H12_06205</name>
</gene>
<reference evidence="1" key="1">
    <citation type="submission" date="2021-02" db="EMBL/GenBank/DDBJ databases">
        <title>Thiocyanate and organic carbon inputs drive convergent selection for specific autotrophic Afipia and Thiobacillus strains within complex microbiomes.</title>
        <authorList>
            <person name="Huddy R.J."/>
            <person name="Sachdeva R."/>
            <person name="Kadzinga F."/>
            <person name="Kantor R.S."/>
            <person name="Harrison S.T.L."/>
            <person name="Banfield J.F."/>
        </authorList>
    </citation>
    <scope>NUCLEOTIDE SEQUENCE</scope>
    <source>
        <strain evidence="1">SCN18_10_11_15_R4_P_38_20</strain>
    </source>
</reference>
<evidence type="ECO:0000313" key="2">
    <source>
        <dbReference type="Proteomes" id="UP000664414"/>
    </source>
</evidence>
<organism evidence="1 2">
    <name type="scientific">Candidatus Paracaedimonas acanthamoebae</name>
    <dbReference type="NCBI Taxonomy" id="244581"/>
    <lineage>
        <taxon>Bacteria</taxon>
        <taxon>Pseudomonadati</taxon>
        <taxon>Pseudomonadota</taxon>
        <taxon>Alphaproteobacteria</taxon>
        <taxon>Holosporales</taxon>
        <taxon>Caedimonadaceae</taxon>
        <taxon>Candidatus Paracaedimonas</taxon>
    </lineage>
</organism>
<comment type="caution">
    <text evidence="1">The sequence shown here is derived from an EMBL/GenBank/DDBJ whole genome shotgun (WGS) entry which is preliminary data.</text>
</comment>
<proteinExistence type="predicted"/>
<sequence length="141" mass="15950">MNSKQYLYIFSVLLCTSGCVSTEEPETSPPLSNISSAELSPLTSEIYQQASSTCRQEIDHLWQQRFSIPKEKQKDFHEMMGRAAKNCNDLIEAFKQLQLTTSHYTEALKKAQLLSSDVLNQSYSSQSIALESAPIEEQNHE</sequence>
<accession>A0A8J7PJU2</accession>